<dbReference type="InterPro" id="IPR044751">
    <property type="entry name" value="Ion_transp-like_CBS"/>
</dbReference>
<dbReference type="KEGG" id="bgt:106053150"/>
<dbReference type="InterPro" id="IPR014710">
    <property type="entry name" value="RmlC-like_jellyroll"/>
</dbReference>
<feature type="transmembrane region" description="Helical" evidence="13">
    <location>
        <begin position="237"/>
        <end position="258"/>
    </location>
</feature>
<evidence type="ECO:0000256" key="8">
    <source>
        <dbReference type="ARBA" id="ARBA00023065"/>
    </source>
</evidence>
<dbReference type="InterPro" id="IPR045095">
    <property type="entry name" value="ACDP"/>
</dbReference>
<evidence type="ECO:0000256" key="4">
    <source>
        <dbReference type="ARBA" id="ARBA00022475"/>
    </source>
</evidence>
<evidence type="ECO:0000256" key="1">
    <source>
        <dbReference type="ARBA" id="ARBA00004651"/>
    </source>
</evidence>
<name>A0A2C9K6E5_BIOGL</name>
<dbReference type="AlphaFoldDB" id="A0A2C9K6E5"/>
<feature type="transmembrane region" description="Helical" evidence="13">
    <location>
        <begin position="209"/>
        <end position="230"/>
    </location>
</feature>
<evidence type="ECO:0000256" key="9">
    <source>
        <dbReference type="ARBA" id="ARBA00023122"/>
    </source>
</evidence>
<sequence length="899" mass="100638">MATDGIFNIYLVSFSVFIVTFLFKTCHSQRILGVYSISHNELGGIVTLHPNSENEIRLIGLDLVNTTVMFLTQDKTNCNSGRASNITHVNYISKYSASVTFSLKTIYGDKTLFMCVKNASTNDYTHQGADEWLSFLVSEDKDEHSHLYLPLWLQITVCCVLILLSGLFSGLNLGLMSLDQTELKIIGKVGSEQEKNWAKRIGPLRKRGNFLLCTLLLGNVIVNSSFTILFENMTSGLTAVVISTIGIVIFGEIVPQAICSRHGLAVGANTYWLTVFFMILTFPASFPISLILDKILGEEMGQVYNKEKLQELIRMTADSRVLHDNEANIISGALQLTNKSVEDIMTKVEDVYMLEINRILDFETMTEIMHHGYTRVPVYDGEKINIVNLLNTKDLALIDPDDKTPLSTVCKFYDHKPLYVDHDVKLDAMLQEFLQGDSHMAIVQKLHNNEDHDPYYETMGVVTLEDVIEEILQREIIDEKDLITDNRQKAPRPRKRLDYEILGAEGQRSKLPKQLAFVAFQFLTTTVEPFSDAYLARNVLMNLMKKDIVVNLTPTEPVSAKNYIFQKGTPTDKFVLILQGTVEVIAGEENMVFESGPFSYFGKDAINLVRKQSSLNDIKAKEYIPDFSVRAVTDVQYLCINRALYLAALRTTKMLRNTGNIAVNEAFDAEFEKVTRLNSNRNSGFSSLLPFISNSPLESLKSDDVSNKKFTSSLDRLTFFHHKVDSLEALYRAARPASDSKEDCVEYHGEVSSLGQRHFPVVRSSRSSGDTNSKAINASSSPESRKRYLHSSLPVNNTHKVILHREPTDKNDEVTGGDASFTSNDDISLHNASLEEQNLASMDRSSESSVPEKVPLIAIKPGAAEGDSIKSSAVQITYNKDGERVPLINQTKSTNDLPV</sequence>
<dbReference type="CDD" id="cd04590">
    <property type="entry name" value="CBS_pair_CorC_HlyC_assoc"/>
    <property type="match status" value="1"/>
</dbReference>
<dbReference type="PROSITE" id="PS51846">
    <property type="entry name" value="CNNM"/>
    <property type="match status" value="1"/>
</dbReference>
<dbReference type="GO" id="GO:0005886">
    <property type="term" value="C:plasma membrane"/>
    <property type="evidence" value="ECO:0007669"/>
    <property type="project" value="UniProtKB-SubCell"/>
</dbReference>
<dbReference type="SUPFAM" id="SSF51206">
    <property type="entry name" value="cAMP-binding domain-like"/>
    <property type="match status" value="1"/>
</dbReference>
<dbReference type="InterPro" id="IPR018490">
    <property type="entry name" value="cNMP-bd_dom_sf"/>
</dbReference>
<evidence type="ECO:0000256" key="6">
    <source>
        <dbReference type="ARBA" id="ARBA00022737"/>
    </source>
</evidence>
<feature type="region of interest" description="Disordered" evidence="12">
    <location>
        <begin position="761"/>
        <end position="787"/>
    </location>
</feature>
<dbReference type="Proteomes" id="UP000076420">
    <property type="component" value="Unassembled WGS sequence"/>
</dbReference>
<dbReference type="CDD" id="cd00038">
    <property type="entry name" value="CAP_ED"/>
    <property type="match status" value="1"/>
</dbReference>
<dbReference type="SUPFAM" id="SSF54631">
    <property type="entry name" value="CBS-domain pair"/>
    <property type="match status" value="1"/>
</dbReference>
<proteinExistence type="inferred from homology"/>
<dbReference type="PROSITE" id="PS50042">
    <property type="entry name" value="CNMP_BINDING_3"/>
    <property type="match status" value="1"/>
</dbReference>
<dbReference type="GO" id="GO:0022857">
    <property type="term" value="F:transmembrane transporter activity"/>
    <property type="evidence" value="ECO:0007669"/>
    <property type="project" value="TreeGrafter"/>
</dbReference>
<reference evidence="16" key="1">
    <citation type="submission" date="2020-05" db="UniProtKB">
        <authorList>
            <consortium name="EnsemblMetazoa"/>
        </authorList>
    </citation>
    <scope>IDENTIFICATION</scope>
    <source>
        <strain evidence="16">BB02</strain>
    </source>
</reference>
<evidence type="ECO:0000259" key="14">
    <source>
        <dbReference type="PROSITE" id="PS50042"/>
    </source>
</evidence>
<dbReference type="Gene3D" id="3.10.580.10">
    <property type="entry name" value="CBS-domain"/>
    <property type="match status" value="1"/>
</dbReference>
<keyword evidence="3" id="KW-0813">Transport</keyword>
<feature type="domain" description="CNNM transmembrane" evidence="15">
    <location>
        <begin position="147"/>
        <end position="326"/>
    </location>
</feature>
<protein>
    <recommendedName>
        <fullName evidence="18">CNNM transmembrane domain-containing protein</fullName>
    </recommendedName>
</protein>
<keyword evidence="7 11" id="KW-1133">Transmembrane helix</keyword>
<dbReference type="GO" id="GO:0006811">
    <property type="term" value="P:monoatomic ion transport"/>
    <property type="evidence" value="ECO:0007669"/>
    <property type="project" value="UniProtKB-KW"/>
</dbReference>
<dbReference type="STRING" id="6526.A0A2C9K6E5"/>
<evidence type="ECO:0000256" key="7">
    <source>
        <dbReference type="ARBA" id="ARBA00022989"/>
    </source>
</evidence>
<feature type="domain" description="Cyclic nucleotide-binding" evidence="14">
    <location>
        <begin position="547"/>
        <end position="649"/>
    </location>
</feature>
<evidence type="ECO:0000256" key="3">
    <source>
        <dbReference type="ARBA" id="ARBA00022448"/>
    </source>
</evidence>
<dbReference type="FunFam" id="3.10.580.10:FF:000001">
    <property type="entry name" value="Putative metal transporter CNNM3 isoform 2"/>
    <property type="match status" value="1"/>
</dbReference>
<evidence type="ECO:0008006" key="18">
    <source>
        <dbReference type="Google" id="ProtNLM"/>
    </source>
</evidence>
<feature type="transmembrane region" description="Helical" evidence="13">
    <location>
        <begin position="147"/>
        <end position="168"/>
    </location>
</feature>
<dbReference type="Gene3D" id="2.60.120.10">
    <property type="entry name" value="Jelly Rolls"/>
    <property type="match status" value="1"/>
</dbReference>
<dbReference type="Pfam" id="PF25562">
    <property type="entry name" value="CNBH_CNNM2_C"/>
    <property type="match status" value="1"/>
</dbReference>
<dbReference type="InterPro" id="IPR000595">
    <property type="entry name" value="cNMP-bd_dom"/>
</dbReference>
<feature type="region of interest" description="Disordered" evidence="12">
    <location>
        <begin position="805"/>
        <end position="825"/>
    </location>
</feature>
<feature type="compositionally biased region" description="Polar residues" evidence="12">
    <location>
        <begin position="764"/>
        <end position="782"/>
    </location>
</feature>
<keyword evidence="10 11" id="KW-0472">Membrane</keyword>
<evidence type="ECO:0000313" key="16">
    <source>
        <dbReference type="EnsemblMetazoa" id="BGLB014031-PB"/>
    </source>
</evidence>
<dbReference type="OrthoDB" id="5353557at2759"/>
<dbReference type="GO" id="GO:0010960">
    <property type="term" value="P:magnesium ion homeostasis"/>
    <property type="evidence" value="ECO:0007669"/>
    <property type="project" value="InterPro"/>
</dbReference>
<accession>A0A2C9K6E5</accession>
<dbReference type="VEuPathDB" id="VectorBase:BGLB014031"/>
<gene>
    <name evidence="16" type="primary">106053150</name>
</gene>
<dbReference type="PANTHER" id="PTHR12064:SF94">
    <property type="entry name" value="UNEXTENDED PROTEIN"/>
    <property type="match status" value="1"/>
</dbReference>
<comment type="subcellular location">
    <subcellularLocation>
        <location evidence="1">Cell membrane</location>
        <topology evidence="1">Multi-pass membrane protein</topology>
    </subcellularLocation>
</comment>
<keyword evidence="4" id="KW-1003">Cell membrane</keyword>
<organism evidence="16 17">
    <name type="scientific">Biomphalaria glabrata</name>
    <name type="common">Bloodfluke planorb</name>
    <name type="synonym">Freshwater snail</name>
    <dbReference type="NCBI Taxonomy" id="6526"/>
    <lineage>
        <taxon>Eukaryota</taxon>
        <taxon>Metazoa</taxon>
        <taxon>Spiralia</taxon>
        <taxon>Lophotrochozoa</taxon>
        <taxon>Mollusca</taxon>
        <taxon>Gastropoda</taxon>
        <taxon>Heterobranchia</taxon>
        <taxon>Euthyneura</taxon>
        <taxon>Panpulmonata</taxon>
        <taxon>Hygrophila</taxon>
        <taxon>Lymnaeoidea</taxon>
        <taxon>Planorbidae</taxon>
        <taxon>Biomphalaria</taxon>
    </lineage>
</organism>
<dbReference type="EnsemblMetazoa" id="BGLB014031-RB">
    <property type="protein sequence ID" value="BGLB014031-PB"/>
    <property type="gene ID" value="BGLB014031"/>
</dbReference>
<dbReference type="InterPro" id="IPR002550">
    <property type="entry name" value="CNNM"/>
</dbReference>
<evidence type="ECO:0000256" key="11">
    <source>
        <dbReference type="PROSITE-ProRule" id="PRU01193"/>
    </source>
</evidence>
<dbReference type="InterPro" id="IPR046342">
    <property type="entry name" value="CBS_dom_sf"/>
</dbReference>
<feature type="transmembrane region" description="Helical" evidence="13">
    <location>
        <begin position="6"/>
        <end position="23"/>
    </location>
</feature>
<dbReference type="VEuPathDB" id="VectorBase:BGLAX_026981"/>
<comment type="similarity">
    <text evidence="2">Belongs to the ACDP family.</text>
</comment>
<feature type="transmembrane region" description="Helical" evidence="13">
    <location>
        <begin position="270"/>
        <end position="292"/>
    </location>
</feature>
<evidence type="ECO:0000313" key="17">
    <source>
        <dbReference type="Proteomes" id="UP000076420"/>
    </source>
</evidence>
<evidence type="ECO:0000256" key="5">
    <source>
        <dbReference type="ARBA" id="ARBA00022692"/>
    </source>
</evidence>
<evidence type="ECO:0000256" key="2">
    <source>
        <dbReference type="ARBA" id="ARBA00010484"/>
    </source>
</evidence>
<dbReference type="Pfam" id="PF01595">
    <property type="entry name" value="CNNM"/>
    <property type="match status" value="1"/>
</dbReference>
<keyword evidence="6" id="KW-0677">Repeat</keyword>
<dbReference type="PANTHER" id="PTHR12064">
    <property type="entry name" value="METAL TRANSPORTER CNNM"/>
    <property type="match status" value="1"/>
</dbReference>
<evidence type="ECO:0000256" key="12">
    <source>
        <dbReference type="SAM" id="MobiDB-lite"/>
    </source>
</evidence>
<evidence type="ECO:0000259" key="15">
    <source>
        <dbReference type="PROSITE" id="PS51846"/>
    </source>
</evidence>
<dbReference type="RefSeq" id="XP_013064077.2">
    <property type="nucleotide sequence ID" value="XM_013208623.2"/>
</dbReference>
<keyword evidence="5 11" id="KW-0812">Transmembrane</keyword>
<keyword evidence="9" id="KW-0129">CBS domain</keyword>
<evidence type="ECO:0000256" key="13">
    <source>
        <dbReference type="SAM" id="Phobius"/>
    </source>
</evidence>
<evidence type="ECO:0000256" key="10">
    <source>
        <dbReference type="ARBA" id="ARBA00023136"/>
    </source>
</evidence>
<keyword evidence="8" id="KW-0406">Ion transport</keyword>